<keyword evidence="2" id="KW-1185">Reference proteome</keyword>
<gene>
    <name evidence="1" type="ORF">BJP25_30050</name>
</gene>
<sequence>MRLASVAGVTPVSLASPERTADELAALMVRARGPEAAHDPGVRQSAEEAAELAHAHGAGLVAVVEHAAADPAVLVALVVVSDAPHGPDAAAELRRYLEGAAGPDIQDVTESCTEQGYPVVIADRIPAVEAGCQLQAVVVEPGGRRMAVFTLHSTTGRGWLELAGVLGRLVSSVAFG</sequence>
<evidence type="ECO:0000313" key="1">
    <source>
        <dbReference type="EMBL" id="OLR90814.1"/>
    </source>
</evidence>
<organism evidence="1 2">
    <name type="scientific">Actinokineospora bangkokensis</name>
    <dbReference type="NCBI Taxonomy" id="1193682"/>
    <lineage>
        <taxon>Bacteria</taxon>
        <taxon>Bacillati</taxon>
        <taxon>Actinomycetota</taxon>
        <taxon>Actinomycetes</taxon>
        <taxon>Pseudonocardiales</taxon>
        <taxon>Pseudonocardiaceae</taxon>
        <taxon>Actinokineospora</taxon>
    </lineage>
</organism>
<dbReference type="STRING" id="1193682.BJP25_30050"/>
<dbReference type="Proteomes" id="UP000186040">
    <property type="component" value="Unassembled WGS sequence"/>
</dbReference>
<accession>A0A1Q9LFM2</accession>
<dbReference type="OrthoDB" id="3624603at2"/>
<proteinExistence type="predicted"/>
<comment type="caution">
    <text evidence="1">The sequence shown here is derived from an EMBL/GenBank/DDBJ whole genome shotgun (WGS) entry which is preliminary data.</text>
</comment>
<evidence type="ECO:0000313" key="2">
    <source>
        <dbReference type="Proteomes" id="UP000186040"/>
    </source>
</evidence>
<reference evidence="1 2" key="1">
    <citation type="submission" date="2016-10" db="EMBL/GenBank/DDBJ databases">
        <title>The Draft Genome Sequence of Actinokineospora bangkokensis 44EHWT reveals the biosynthetic pathway of antifungal compounds Thailandins with unusual extender unit butylmalonyl-CoA.</title>
        <authorList>
            <person name="Greule A."/>
            <person name="Intra B."/>
            <person name="Flemming S."/>
            <person name="Rommel M.G."/>
            <person name="Panbangred W."/>
            <person name="Bechthold A."/>
        </authorList>
    </citation>
    <scope>NUCLEOTIDE SEQUENCE [LARGE SCALE GENOMIC DNA]</scope>
    <source>
        <strain evidence="1 2">44EHW</strain>
    </source>
</reference>
<name>A0A1Q9LFM2_9PSEU</name>
<protein>
    <submittedName>
        <fullName evidence="1">Uncharacterized protein</fullName>
    </submittedName>
</protein>
<dbReference type="EMBL" id="MKQR01000026">
    <property type="protein sequence ID" value="OLR90814.1"/>
    <property type="molecule type" value="Genomic_DNA"/>
</dbReference>
<dbReference type="AlphaFoldDB" id="A0A1Q9LFM2"/>
<dbReference type="RefSeq" id="WP_075977485.1">
    <property type="nucleotide sequence ID" value="NZ_MKQR01000026.1"/>
</dbReference>